<feature type="transmembrane region" description="Helical" evidence="4">
    <location>
        <begin position="111"/>
        <end position="130"/>
    </location>
</feature>
<dbReference type="Gene3D" id="1.10.10.60">
    <property type="entry name" value="Homeodomain-like"/>
    <property type="match status" value="2"/>
</dbReference>
<feature type="transmembrane region" description="Helical" evidence="4">
    <location>
        <begin position="53"/>
        <end position="72"/>
    </location>
</feature>
<dbReference type="PROSITE" id="PS00041">
    <property type="entry name" value="HTH_ARAC_FAMILY_1"/>
    <property type="match status" value="1"/>
</dbReference>
<dbReference type="PANTHER" id="PTHR43280:SF29">
    <property type="entry name" value="ARAC-FAMILY TRANSCRIPTIONAL REGULATOR"/>
    <property type="match status" value="1"/>
</dbReference>
<dbReference type="SUPFAM" id="SSF46689">
    <property type="entry name" value="Homeodomain-like"/>
    <property type="match status" value="1"/>
</dbReference>
<dbReference type="InterPro" id="IPR018060">
    <property type="entry name" value="HTH_AraC"/>
</dbReference>
<dbReference type="PANTHER" id="PTHR43280">
    <property type="entry name" value="ARAC-FAMILY TRANSCRIPTIONAL REGULATOR"/>
    <property type="match status" value="1"/>
</dbReference>
<feature type="transmembrane region" description="Helical" evidence="4">
    <location>
        <begin position="181"/>
        <end position="198"/>
    </location>
</feature>
<dbReference type="InterPro" id="IPR020449">
    <property type="entry name" value="Tscrpt_reg_AraC-type_HTH"/>
</dbReference>
<feature type="transmembrane region" description="Helical" evidence="4">
    <location>
        <begin position="20"/>
        <end position="41"/>
    </location>
</feature>
<evidence type="ECO:0000256" key="1">
    <source>
        <dbReference type="ARBA" id="ARBA00023015"/>
    </source>
</evidence>
<dbReference type="SMART" id="SM00342">
    <property type="entry name" value="HTH_ARAC"/>
    <property type="match status" value="1"/>
</dbReference>
<organism evidence="6">
    <name type="scientific">Dyadobacter sp. 676</name>
    <dbReference type="NCBI Taxonomy" id="3088362"/>
    <lineage>
        <taxon>Bacteria</taxon>
        <taxon>Pseudomonadati</taxon>
        <taxon>Bacteroidota</taxon>
        <taxon>Cytophagia</taxon>
        <taxon>Cytophagales</taxon>
        <taxon>Spirosomataceae</taxon>
        <taxon>Dyadobacter</taxon>
    </lineage>
</organism>
<dbReference type="RefSeq" id="WP_353722398.1">
    <property type="nucleotide sequence ID" value="NZ_CP159289.1"/>
</dbReference>
<sequence length="340" mass="39674">MSVIIADVWLGYTNYMFQVLWLVDFSEPLNLLMAPAAFLYVKTGVKQRMDKRAWMHFIPSMIYFVYMCLLIYPQEFAFKYNANLGSFHPEMERIPAMRYGSDWMFYPKRHINDLTFISMVAYNIAGLVLLRKVFREQRISFFTGEKSSLSWFRDIILQLVFLVLVFFVVRVSFRHDLGDHIIAAFISLVIYIVSFTVLRKSLFFQEPNERPARKYEKSSLTPEIQSTTLGKLEAIMLVEKPFLDPGFSLPTLSKRLGISTHHLSQILNEELKQSFFDFLGAYRIREAQRLLAGEEHGHLKIEEIGQMVGYNSKSAFNTAFRKITGATPSEYRKKHVSQKF</sequence>
<dbReference type="InterPro" id="IPR009057">
    <property type="entry name" value="Homeodomain-like_sf"/>
</dbReference>
<proteinExistence type="predicted"/>
<feature type="transmembrane region" description="Helical" evidence="4">
    <location>
        <begin position="151"/>
        <end position="169"/>
    </location>
</feature>
<keyword evidence="2" id="KW-0238">DNA-binding</keyword>
<reference evidence="6" key="1">
    <citation type="submission" date="2024-06" db="EMBL/GenBank/DDBJ databases">
        <title>Sequencing and assembly of the genome of Dyadobacter sp. strain 676, a symbiont of Cyamopsis tetragonoloba.</title>
        <authorList>
            <person name="Guro P."/>
            <person name="Sazanova A."/>
            <person name="Kuznetsova I."/>
            <person name="Belimov A."/>
            <person name="Safronova V."/>
        </authorList>
    </citation>
    <scope>NUCLEOTIDE SEQUENCE</scope>
    <source>
        <strain evidence="6">676</strain>
    </source>
</reference>
<dbReference type="EMBL" id="CP159289">
    <property type="protein sequence ID" value="XCH27137.1"/>
    <property type="molecule type" value="Genomic_DNA"/>
</dbReference>
<feature type="domain" description="HTH araC/xylS-type" evidence="5">
    <location>
        <begin position="232"/>
        <end position="334"/>
    </location>
</feature>
<gene>
    <name evidence="6" type="ORF">ABV298_12335</name>
</gene>
<keyword evidence="4" id="KW-1133">Transmembrane helix</keyword>
<evidence type="ECO:0000256" key="2">
    <source>
        <dbReference type="ARBA" id="ARBA00023125"/>
    </source>
</evidence>
<evidence type="ECO:0000313" key="6">
    <source>
        <dbReference type="EMBL" id="XCH27137.1"/>
    </source>
</evidence>
<keyword evidence="4" id="KW-0812">Transmembrane</keyword>
<evidence type="ECO:0000256" key="4">
    <source>
        <dbReference type="SAM" id="Phobius"/>
    </source>
</evidence>
<evidence type="ECO:0000259" key="5">
    <source>
        <dbReference type="PROSITE" id="PS01124"/>
    </source>
</evidence>
<keyword evidence="4" id="KW-0472">Membrane</keyword>
<evidence type="ECO:0000256" key="3">
    <source>
        <dbReference type="ARBA" id="ARBA00023163"/>
    </source>
</evidence>
<name>A0AAU8FUT4_9BACT</name>
<accession>A0AAU8FUT4</accession>
<dbReference type="PROSITE" id="PS01124">
    <property type="entry name" value="HTH_ARAC_FAMILY_2"/>
    <property type="match status" value="1"/>
</dbReference>
<protein>
    <submittedName>
        <fullName evidence="6">Helix-turn-helix domain-containing protein</fullName>
    </submittedName>
</protein>
<dbReference type="AlphaFoldDB" id="A0AAU8FUT4"/>
<dbReference type="GO" id="GO:0043565">
    <property type="term" value="F:sequence-specific DNA binding"/>
    <property type="evidence" value="ECO:0007669"/>
    <property type="project" value="InterPro"/>
</dbReference>
<dbReference type="Pfam" id="PF12833">
    <property type="entry name" value="HTH_18"/>
    <property type="match status" value="1"/>
</dbReference>
<keyword evidence="1" id="KW-0805">Transcription regulation</keyword>
<keyword evidence="3" id="KW-0804">Transcription</keyword>
<dbReference type="GO" id="GO:0003700">
    <property type="term" value="F:DNA-binding transcription factor activity"/>
    <property type="evidence" value="ECO:0007669"/>
    <property type="project" value="InterPro"/>
</dbReference>
<dbReference type="InterPro" id="IPR018062">
    <property type="entry name" value="HTH_AraC-typ_CS"/>
</dbReference>
<dbReference type="PRINTS" id="PR00032">
    <property type="entry name" value="HTHARAC"/>
</dbReference>